<keyword evidence="4" id="KW-0274">FAD</keyword>
<dbReference type="Gene3D" id="3.50.50.60">
    <property type="entry name" value="FAD/NAD(P)-binding domain"/>
    <property type="match status" value="1"/>
</dbReference>
<dbReference type="PRINTS" id="PR00411">
    <property type="entry name" value="PNDRDTASEI"/>
</dbReference>
<dbReference type="InterPro" id="IPR016156">
    <property type="entry name" value="FAD/NAD-linked_Rdtase_dimer_sf"/>
</dbReference>
<comment type="caution">
    <text evidence="8">The sequence shown here is derived from an EMBL/GenBank/DDBJ whole genome shotgun (WGS) entry which is preliminary data.</text>
</comment>
<dbReference type="InterPro" id="IPR036188">
    <property type="entry name" value="FAD/NAD-bd_sf"/>
</dbReference>
<keyword evidence="6" id="KW-0520">NAD</keyword>
<evidence type="ECO:0000259" key="7">
    <source>
        <dbReference type="Pfam" id="PF02852"/>
    </source>
</evidence>
<dbReference type="AlphaFoldDB" id="A0A645GIN0"/>
<dbReference type="FunFam" id="3.30.390.30:FF:000001">
    <property type="entry name" value="Dihydrolipoyl dehydrogenase"/>
    <property type="match status" value="1"/>
</dbReference>
<evidence type="ECO:0000256" key="1">
    <source>
        <dbReference type="ARBA" id="ARBA00001974"/>
    </source>
</evidence>
<dbReference type="GO" id="GO:0004148">
    <property type="term" value="F:dihydrolipoyl dehydrogenase (NADH) activity"/>
    <property type="evidence" value="ECO:0007669"/>
    <property type="project" value="UniProtKB-EC"/>
</dbReference>
<dbReference type="Gene3D" id="3.30.390.30">
    <property type="match status" value="1"/>
</dbReference>
<keyword evidence="3" id="KW-0285">Flavoprotein</keyword>
<dbReference type="InterPro" id="IPR004099">
    <property type="entry name" value="Pyr_nucl-diS_OxRdtase_dimer"/>
</dbReference>
<evidence type="ECO:0000313" key="8">
    <source>
        <dbReference type="EMBL" id="MPN26565.1"/>
    </source>
</evidence>
<dbReference type="SUPFAM" id="SSF55424">
    <property type="entry name" value="FAD/NAD-linked reductases, dimerisation (C-terminal) domain"/>
    <property type="match status" value="1"/>
</dbReference>
<feature type="domain" description="Pyridine nucleotide-disulphide oxidoreductase dimerisation" evidence="7">
    <location>
        <begin position="54"/>
        <end position="161"/>
    </location>
</feature>
<dbReference type="SUPFAM" id="SSF51905">
    <property type="entry name" value="FAD/NAD(P)-binding domain"/>
    <property type="match status" value="1"/>
</dbReference>
<evidence type="ECO:0000256" key="6">
    <source>
        <dbReference type="ARBA" id="ARBA00023027"/>
    </source>
</evidence>
<keyword evidence="5 8" id="KW-0560">Oxidoreductase</keyword>
<evidence type="ECO:0000256" key="3">
    <source>
        <dbReference type="ARBA" id="ARBA00022630"/>
    </source>
</evidence>
<sequence length="173" mass="18710">MTDEHCQTNLPNLFAIGDINGKQMLAHVAYREGEVAVNTILGEKDEMDESAVCAIAYTKPEAAFVGMSEEQAKASGVEVSVRKVSINFSGRHVAENGVTNGICKLLVDEKRGVIVGAAVLSVYASEYIYALALMIQNKIPVASILKTTFPHPTVCEIIRDALQSTNRPKSNSR</sequence>
<proteinExistence type="inferred from homology"/>
<dbReference type="PANTHER" id="PTHR22912">
    <property type="entry name" value="DISULFIDE OXIDOREDUCTASE"/>
    <property type="match status" value="1"/>
</dbReference>
<dbReference type="EC" id="1.8.1.4" evidence="8"/>
<comment type="similarity">
    <text evidence="2">Belongs to the class-I pyridine nucleotide-disulfide oxidoreductase family.</text>
</comment>
<dbReference type="GO" id="GO:0006103">
    <property type="term" value="P:2-oxoglutarate metabolic process"/>
    <property type="evidence" value="ECO:0007669"/>
    <property type="project" value="TreeGrafter"/>
</dbReference>
<reference evidence="8" key="1">
    <citation type="submission" date="2019-08" db="EMBL/GenBank/DDBJ databases">
        <authorList>
            <person name="Kucharzyk K."/>
            <person name="Murdoch R.W."/>
            <person name="Higgins S."/>
            <person name="Loffler F."/>
        </authorList>
    </citation>
    <scope>NUCLEOTIDE SEQUENCE</scope>
</reference>
<evidence type="ECO:0000256" key="2">
    <source>
        <dbReference type="ARBA" id="ARBA00007532"/>
    </source>
</evidence>
<accession>A0A645GIN0</accession>
<dbReference type="EMBL" id="VSSQ01076134">
    <property type="protein sequence ID" value="MPN26565.1"/>
    <property type="molecule type" value="Genomic_DNA"/>
</dbReference>
<name>A0A645GIN0_9ZZZZ</name>
<evidence type="ECO:0000256" key="5">
    <source>
        <dbReference type="ARBA" id="ARBA00023002"/>
    </source>
</evidence>
<dbReference type="Pfam" id="PF02852">
    <property type="entry name" value="Pyr_redox_dim"/>
    <property type="match status" value="1"/>
</dbReference>
<comment type="cofactor">
    <cofactor evidence="1">
        <name>FAD</name>
        <dbReference type="ChEBI" id="CHEBI:57692"/>
    </cofactor>
</comment>
<dbReference type="PANTHER" id="PTHR22912:SF217">
    <property type="entry name" value="DIHYDROLIPOYL DEHYDROGENASE"/>
    <property type="match status" value="1"/>
</dbReference>
<gene>
    <name evidence="8" type="primary">pdhD_25</name>
    <name evidence="8" type="ORF">SDC9_173990</name>
</gene>
<organism evidence="8">
    <name type="scientific">bioreactor metagenome</name>
    <dbReference type="NCBI Taxonomy" id="1076179"/>
    <lineage>
        <taxon>unclassified sequences</taxon>
        <taxon>metagenomes</taxon>
        <taxon>ecological metagenomes</taxon>
    </lineage>
</organism>
<dbReference type="GO" id="GO:0050660">
    <property type="term" value="F:flavin adenine dinucleotide binding"/>
    <property type="evidence" value="ECO:0007669"/>
    <property type="project" value="TreeGrafter"/>
</dbReference>
<protein>
    <submittedName>
        <fullName evidence="8">Dihydrolipoyl dehydrogenase</fullName>
        <ecNumber evidence="8">1.8.1.4</ecNumber>
    </submittedName>
</protein>
<evidence type="ECO:0000256" key="4">
    <source>
        <dbReference type="ARBA" id="ARBA00022827"/>
    </source>
</evidence>
<dbReference type="InterPro" id="IPR050151">
    <property type="entry name" value="Class-I_Pyr_Nuc-Dis_Oxidored"/>
</dbReference>